<dbReference type="PANTHER" id="PTHR30069">
    <property type="entry name" value="TONB-DEPENDENT OUTER MEMBRANE RECEPTOR"/>
    <property type="match status" value="1"/>
</dbReference>
<name>A0A5B7SW32_9FLAO</name>
<dbReference type="FunFam" id="2.60.40.1120:FF:000003">
    <property type="entry name" value="Outer membrane protein Omp121"/>
    <property type="match status" value="1"/>
</dbReference>
<feature type="chain" id="PRO_5023043396" description="TonB-dependent receptor plug domain-containing protein" evidence="3">
    <location>
        <begin position="25"/>
        <end position="325"/>
    </location>
</feature>
<accession>A0A5B7SW32</accession>
<dbReference type="InterPro" id="IPR039426">
    <property type="entry name" value="TonB-dep_rcpt-like"/>
</dbReference>
<dbReference type="SUPFAM" id="SSF56935">
    <property type="entry name" value="Porins"/>
    <property type="match status" value="1"/>
</dbReference>
<dbReference type="FunFam" id="2.170.130.10:FF:000003">
    <property type="entry name" value="SusC/RagA family TonB-linked outer membrane protein"/>
    <property type="match status" value="1"/>
</dbReference>
<evidence type="ECO:0000256" key="3">
    <source>
        <dbReference type="SAM" id="SignalP"/>
    </source>
</evidence>
<protein>
    <recommendedName>
        <fullName evidence="4">TonB-dependent receptor plug domain-containing protein</fullName>
    </recommendedName>
</protein>
<dbReference type="OrthoDB" id="7432683at2"/>
<dbReference type="Pfam" id="PF07715">
    <property type="entry name" value="Plug"/>
    <property type="match status" value="1"/>
</dbReference>
<dbReference type="InterPro" id="IPR037066">
    <property type="entry name" value="Plug_dom_sf"/>
</dbReference>
<keyword evidence="1 3" id="KW-0732">Signal</keyword>
<dbReference type="PANTHER" id="PTHR30069:SF29">
    <property type="entry name" value="HEMOGLOBIN AND HEMOGLOBIN-HAPTOGLOBIN-BINDING PROTEIN 1-RELATED"/>
    <property type="match status" value="1"/>
</dbReference>
<sequence length="325" mass="34437">MRLNDRLKICIVVLPFLCCSLIFAQEKTITGTVVDEGGIPLPGVTVIEKGTRNGTVADFNGSYSISVADESAILMFSYIGMQAQEIPVEGRNEISVTLSTAAEQLDDVVVVGYGRQKKESVVGAISVTEGDDLLQAGGVTNVGEALQGRLPGVIATSSSGLPGQTDPRIFIRGQGTWNGDGGQPLILIDGVVRDGIGDIDVNDIKQISVLKDASATAVFGVRGGNGVILITTKRGLIGEAQLTLTGNATVKSVSKLPRQLDSYSSIGIANEAILYELAHQETSWNKTFQERANLLKTVTHGVTNLATLFIWNTHIAIPKTTKSIM</sequence>
<dbReference type="InterPro" id="IPR008969">
    <property type="entry name" value="CarboxyPept-like_regulatory"/>
</dbReference>
<dbReference type="AlphaFoldDB" id="A0A5B7SW32"/>
<gene>
    <name evidence="5" type="ORF">FGM00_12975</name>
</gene>
<evidence type="ECO:0000256" key="2">
    <source>
        <dbReference type="PROSITE-ProRule" id="PRU01360"/>
    </source>
</evidence>
<evidence type="ECO:0000256" key="1">
    <source>
        <dbReference type="ARBA" id="ARBA00022729"/>
    </source>
</evidence>
<evidence type="ECO:0000313" key="5">
    <source>
        <dbReference type="EMBL" id="QCX00980.1"/>
    </source>
</evidence>
<feature type="signal peptide" evidence="3">
    <location>
        <begin position="1"/>
        <end position="24"/>
    </location>
</feature>
<dbReference type="Gene3D" id="2.60.40.1120">
    <property type="entry name" value="Carboxypeptidase-like, regulatory domain"/>
    <property type="match status" value="1"/>
</dbReference>
<dbReference type="SUPFAM" id="SSF49464">
    <property type="entry name" value="Carboxypeptidase regulatory domain-like"/>
    <property type="match status" value="1"/>
</dbReference>
<keyword evidence="2" id="KW-0998">Cell outer membrane</keyword>
<feature type="domain" description="TonB-dependent receptor plug" evidence="4">
    <location>
        <begin position="118"/>
        <end position="227"/>
    </location>
</feature>
<dbReference type="EMBL" id="CP040710">
    <property type="protein sequence ID" value="QCX00980.1"/>
    <property type="molecule type" value="Genomic_DNA"/>
</dbReference>
<evidence type="ECO:0000259" key="4">
    <source>
        <dbReference type="Pfam" id="PF07715"/>
    </source>
</evidence>
<comment type="similarity">
    <text evidence="2">Belongs to the TonB-dependent receptor family.</text>
</comment>
<dbReference type="Proteomes" id="UP000310017">
    <property type="component" value="Chromosome"/>
</dbReference>
<proteinExistence type="inferred from homology"/>
<dbReference type="GO" id="GO:0015344">
    <property type="term" value="F:siderophore uptake transmembrane transporter activity"/>
    <property type="evidence" value="ECO:0007669"/>
    <property type="project" value="TreeGrafter"/>
</dbReference>
<dbReference type="GO" id="GO:0044718">
    <property type="term" value="P:siderophore transmembrane transport"/>
    <property type="evidence" value="ECO:0007669"/>
    <property type="project" value="TreeGrafter"/>
</dbReference>
<dbReference type="Gene3D" id="2.170.130.10">
    <property type="entry name" value="TonB-dependent receptor, plug domain"/>
    <property type="match status" value="1"/>
</dbReference>
<evidence type="ECO:0000313" key="6">
    <source>
        <dbReference type="Proteomes" id="UP000310017"/>
    </source>
</evidence>
<dbReference type="Pfam" id="PF13715">
    <property type="entry name" value="CarbopepD_reg_2"/>
    <property type="match status" value="1"/>
</dbReference>
<keyword evidence="6" id="KW-1185">Reference proteome</keyword>
<dbReference type="GO" id="GO:0009279">
    <property type="term" value="C:cell outer membrane"/>
    <property type="evidence" value="ECO:0007669"/>
    <property type="project" value="UniProtKB-SubCell"/>
</dbReference>
<keyword evidence="2" id="KW-1134">Transmembrane beta strand</keyword>
<dbReference type="NCBIfam" id="TIGR04057">
    <property type="entry name" value="SusC_RagA_signa"/>
    <property type="match status" value="1"/>
</dbReference>
<dbReference type="InterPro" id="IPR012910">
    <property type="entry name" value="Plug_dom"/>
</dbReference>
<organism evidence="5 6">
    <name type="scientific">Aggregatimonas sangjinii</name>
    <dbReference type="NCBI Taxonomy" id="2583587"/>
    <lineage>
        <taxon>Bacteria</taxon>
        <taxon>Pseudomonadati</taxon>
        <taxon>Bacteroidota</taxon>
        <taxon>Flavobacteriia</taxon>
        <taxon>Flavobacteriales</taxon>
        <taxon>Flavobacteriaceae</taxon>
        <taxon>Aggregatimonas</taxon>
    </lineage>
</organism>
<dbReference type="KEGG" id="asag:FGM00_12975"/>
<keyword evidence="2" id="KW-0472">Membrane</keyword>
<comment type="subcellular location">
    <subcellularLocation>
        <location evidence="2">Cell outer membrane</location>
        <topology evidence="2">Multi-pass membrane protein</topology>
    </subcellularLocation>
</comment>
<dbReference type="InterPro" id="IPR023997">
    <property type="entry name" value="TonB-dep_OMP_SusC/RagA_CS"/>
</dbReference>
<keyword evidence="2" id="KW-0812">Transmembrane</keyword>
<dbReference type="PROSITE" id="PS52016">
    <property type="entry name" value="TONB_DEPENDENT_REC_3"/>
    <property type="match status" value="1"/>
</dbReference>
<reference evidence="5 6" key="1">
    <citation type="submission" date="2019-05" db="EMBL/GenBank/DDBJ databases">
        <title>Genome sequencing of F202Z8.</title>
        <authorList>
            <person name="Kwon Y.M."/>
        </authorList>
    </citation>
    <scope>NUCLEOTIDE SEQUENCE [LARGE SCALE GENOMIC DNA]</scope>
    <source>
        <strain evidence="5 6">F202Z8</strain>
    </source>
</reference>
<keyword evidence="2" id="KW-0813">Transport</keyword>